<proteinExistence type="predicted"/>
<gene>
    <name evidence="2" type="ORF">UXM345_LOCUS13569</name>
</gene>
<dbReference type="EMBL" id="CAJOBF010001478">
    <property type="protein sequence ID" value="CAF3955108.1"/>
    <property type="molecule type" value="Genomic_DNA"/>
</dbReference>
<organism evidence="2 3">
    <name type="scientific">Rotaria magnacalcarata</name>
    <dbReference type="NCBI Taxonomy" id="392030"/>
    <lineage>
        <taxon>Eukaryota</taxon>
        <taxon>Metazoa</taxon>
        <taxon>Spiralia</taxon>
        <taxon>Gnathifera</taxon>
        <taxon>Rotifera</taxon>
        <taxon>Eurotatoria</taxon>
        <taxon>Bdelloidea</taxon>
        <taxon>Philodinida</taxon>
        <taxon>Philodinidae</taxon>
        <taxon>Rotaria</taxon>
    </lineage>
</organism>
<evidence type="ECO:0000256" key="1">
    <source>
        <dbReference type="SAM" id="MobiDB-lite"/>
    </source>
</evidence>
<reference evidence="2" key="1">
    <citation type="submission" date="2021-02" db="EMBL/GenBank/DDBJ databases">
        <authorList>
            <person name="Nowell W R."/>
        </authorList>
    </citation>
    <scope>NUCLEOTIDE SEQUENCE</scope>
</reference>
<accession>A0A819KYU2</accession>
<evidence type="ECO:0000313" key="2">
    <source>
        <dbReference type="EMBL" id="CAF3955108.1"/>
    </source>
</evidence>
<comment type="caution">
    <text evidence="2">The sequence shown here is derived from an EMBL/GenBank/DDBJ whole genome shotgun (WGS) entry which is preliminary data.</text>
</comment>
<feature type="region of interest" description="Disordered" evidence="1">
    <location>
        <begin position="432"/>
        <end position="462"/>
    </location>
</feature>
<evidence type="ECO:0000313" key="3">
    <source>
        <dbReference type="Proteomes" id="UP000663842"/>
    </source>
</evidence>
<dbReference type="AlphaFoldDB" id="A0A819KYU2"/>
<name>A0A819KYU2_9BILA</name>
<dbReference type="Proteomes" id="UP000663842">
    <property type="component" value="Unassembled WGS sequence"/>
</dbReference>
<sequence length="493" mass="57210">MCACVCSQSVESNVAQFIQKFSPEANNTDKWLKSQNPEDFSVTIKEDTIMSFNNLSDYEIFALTTGWAWEALQDVIDYNFPKRIAKRLSNPKVKKHGTKPLTDPVAQSQKIYVHSERISEQSAVENEHVLIQSKLRDTCSLEYIFDKMLSDVQLVIHKRLIRFLTSKIPQEKYCALLHHLSIIARQGDTYMKTDDTYLCSTSEVRSPHAELDLAAFEFLDDLQAATQEEATNMENWIYKQMAEYCQHRKFLLSNNTDQKLDKFCHKYVEDFYDASPITITTIRPKTLAIPVTINNVLDAFLDAFIKGKNVDYNVELKNVKISFKRRNSEVIDEPLINYTEAEYYDEGSRKHFIRKGNMCYQLSTDYFTRIQENFLSVLNQIKKSNAYIYHESNTRDSNYEKCWPENFKKLQNQMTEKQKQLFNLKENKIEQNENENGNEGENSSVPHCLGSAGTMTSSNKPREDREAIFNMTHIGENGYILGDKVSITYESTY</sequence>
<protein>
    <submittedName>
        <fullName evidence="2">Uncharacterized protein</fullName>
    </submittedName>
</protein>